<dbReference type="EMBL" id="JUIW01000001">
    <property type="protein sequence ID" value="RYJ45498.1"/>
    <property type="molecule type" value="Genomic_DNA"/>
</dbReference>
<dbReference type="Pfam" id="PF09411">
    <property type="entry name" value="PagL"/>
    <property type="match status" value="1"/>
</dbReference>
<gene>
    <name evidence="1" type="ORF">NU09_0090</name>
</gene>
<reference evidence="1 2" key="1">
    <citation type="submission" date="2014-12" db="EMBL/GenBank/DDBJ databases">
        <title>Genome sequence of Flavobacterium beibuense RSKm HC5.</title>
        <authorList>
            <person name="Kim J.F."/>
            <person name="Song J.Y."/>
            <person name="Kwak M.-J."/>
            <person name="Lee S.-W."/>
        </authorList>
    </citation>
    <scope>NUCLEOTIDE SEQUENCE [LARGE SCALE GENOMIC DNA]</scope>
    <source>
        <strain evidence="1 2">RSKm HC5</strain>
    </source>
</reference>
<protein>
    <submittedName>
        <fullName evidence="1">PagL domain containing protein</fullName>
    </submittedName>
</protein>
<dbReference type="AlphaFoldDB" id="A0A444WI12"/>
<dbReference type="InterPro" id="IPR018550">
    <property type="entry name" value="Lipid-A_deacylase-rel"/>
</dbReference>
<proteinExistence type="predicted"/>
<accession>A0A444WI12</accession>
<name>A0A444WI12_9FLAO</name>
<organism evidence="1 2">
    <name type="scientific">Flavobacterium beibuense</name>
    <dbReference type="NCBI Taxonomy" id="657326"/>
    <lineage>
        <taxon>Bacteria</taxon>
        <taxon>Pseudomonadati</taxon>
        <taxon>Bacteroidota</taxon>
        <taxon>Flavobacteriia</taxon>
        <taxon>Flavobacteriales</taxon>
        <taxon>Flavobacteriaceae</taxon>
        <taxon>Flavobacterium</taxon>
    </lineage>
</organism>
<dbReference type="OrthoDB" id="1200606at2"/>
<evidence type="ECO:0000313" key="1">
    <source>
        <dbReference type="EMBL" id="RYJ45498.1"/>
    </source>
</evidence>
<keyword evidence="2" id="KW-1185">Reference proteome</keyword>
<dbReference type="RefSeq" id="WP_129749282.1">
    <property type="nucleotide sequence ID" value="NZ_JUIW01000001.1"/>
</dbReference>
<dbReference type="Proteomes" id="UP000289775">
    <property type="component" value="Unassembled WGS sequence"/>
</dbReference>
<sequence>MVRIIFILFFVIELHAQEVKSPAKFEFGACYGWGKEFDNYDYTFSNSYVQLQFYYSFNPEKKWEYQVALMPEINFAQHQLLNKYFVTPDDPEYERKRNEYTRLKDVRQVILNVAFFLRYNVCDNFNVYAMGNVGPMFNDTETERLNKGFAFNDVFAVGAAVSFYDITLDIRPGVAHVSNAGLYESNAGFNTYNISLGIIVPL</sequence>
<dbReference type="Gene3D" id="2.40.160.20">
    <property type="match status" value="1"/>
</dbReference>
<comment type="caution">
    <text evidence="1">The sequence shown here is derived from an EMBL/GenBank/DDBJ whole genome shotgun (WGS) entry which is preliminary data.</text>
</comment>
<evidence type="ECO:0000313" key="2">
    <source>
        <dbReference type="Proteomes" id="UP000289775"/>
    </source>
</evidence>